<organism evidence="2">
    <name type="scientific">Tanacetum cinerariifolium</name>
    <name type="common">Dalmatian daisy</name>
    <name type="synonym">Chrysanthemum cinerariifolium</name>
    <dbReference type="NCBI Taxonomy" id="118510"/>
    <lineage>
        <taxon>Eukaryota</taxon>
        <taxon>Viridiplantae</taxon>
        <taxon>Streptophyta</taxon>
        <taxon>Embryophyta</taxon>
        <taxon>Tracheophyta</taxon>
        <taxon>Spermatophyta</taxon>
        <taxon>Magnoliopsida</taxon>
        <taxon>eudicotyledons</taxon>
        <taxon>Gunneridae</taxon>
        <taxon>Pentapetalae</taxon>
        <taxon>asterids</taxon>
        <taxon>campanulids</taxon>
        <taxon>Asterales</taxon>
        <taxon>Asteraceae</taxon>
        <taxon>Asteroideae</taxon>
        <taxon>Anthemideae</taxon>
        <taxon>Anthemidinae</taxon>
        <taxon>Tanacetum</taxon>
    </lineage>
</organism>
<feature type="region of interest" description="Disordered" evidence="1">
    <location>
        <begin position="1"/>
        <end position="48"/>
    </location>
</feature>
<proteinExistence type="predicted"/>
<feature type="non-terminal residue" evidence="2">
    <location>
        <position position="1"/>
    </location>
</feature>
<dbReference type="AlphaFoldDB" id="A0A699U889"/>
<comment type="caution">
    <text evidence="2">The sequence shown here is derived from an EMBL/GenBank/DDBJ whole genome shotgun (WGS) entry which is preliminary data.</text>
</comment>
<gene>
    <name evidence="2" type="ORF">Tci_891384</name>
</gene>
<reference evidence="2" key="1">
    <citation type="journal article" date="2019" name="Sci. Rep.">
        <title>Draft genome of Tanacetum cinerariifolium, the natural source of mosquito coil.</title>
        <authorList>
            <person name="Yamashiro T."/>
            <person name="Shiraishi A."/>
            <person name="Satake H."/>
            <person name="Nakayama K."/>
        </authorList>
    </citation>
    <scope>NUCLEOTIDE SEQUENCE</scope>
</reference>
<evidence type="ECO:0000256" key="1">
    <source>
        <dbReference type="SAM" id="MobiDB-lite"/>
    </source>
</evidence>
<evidence type="ECO:0000313" key="2">
    <source>
        <dbReference type="EMBL" id="GFD19415.1"/>
    </source>
</evidence>
<dbReference type="EMBL" id="BKCJ011314404">
    <property type="protein sequence ID" value="GFD19415.1"/>
    <property type="molecule type" value="Genomic_DNA"/>
</dbReference>
<accession>A0A699U889</accession>
<name>A0A699U889_TANCI</name>
<feature type="compositionally biased region" description="Low complexity" evidence="1">
    <location>
        <begin position="31"/>
        <end position="48"/>
    </location>
</feature>
<sequence>QENVTEDVANDAIPSTLTPLILPSPPSRDIPSNSQGQSLPLQQPQSLP</sequence>
<protein>
    <submittedName>
        <fullName evidence="2">Uncharacterized protein</fullName>
    </submittedName>
</protein>